<keyword evidence="4" id="KW-1185">Reference proteome</keyword>
<dbReference type="InterPro" id="IPR004843">
    <property type="entry name" value="Calcineurin-like_PHP"/>
</dbReference>
<feature type="domain" description="Calcineurin-like phosphoesterase" evidence="2">
    <location>
        <begin position="35"/>
        <end position="284"/>
    </location>
</feature>
<sequence length="458" mass="49831">MAPTMGALQMWGGHQMDARQADAGFADPGDYDFAVVHLTDTQYIAEGAADATDPERQARFRAAQDAIGRWVAENAGPRKIVYLAHTGDLVENWCWFWNRRSTARAEFKEARRLIKTVEAAGVPVGVLPGNHDNRWGSDEGHGSPELTMFNRFFGPPRSAVAARKWRPSAGDLPVQAHYGGPWRPLDNSCHVDLVDVGELRLVFLHLGYGVRDEHVSWANRMLERHADRDAVICTHHYLDLGTNPDGSGAQFGGPGSYGADDGEKIHREIVSRNANVVMVLCGHVSGTGWVLETEGGHRVTSVLADYQAHRLPDEQFPAGYEEPDGDKRTGFLRLLQFRVADGSVRITTYSPVLDSFAPADYAPQVQVDAMRSGGRAAAVPPEQWVNPDHLILPVDLRSHLMRNDGLPHEGGATGSPGVHTGGTADTTGRAVPDPWGTALTLAGAVGAAVVGRWMVKRR</sequence>
<dbReference type="Proteomes" id="UP000270616">
    <property type="component" value="Unassembled WGS sequence"/>
</dbReference>
<dbReference type="InterPro" id="IPR051918">
    <property type="entry name" value="STPP_CPPED1"/>
</dbReference>
<feature type="region of interest" description="Disordered" evidence="1">
    <location>
        <begin position="404"/>
        <end position="429"/>
    </location>
</feature>
<accession>A0A3N3ZPF2</accession>
<dbReference type="EMBL" id="RKMF01000010">
    <property type="protein sequence ID" value="ROZ62856.1"/>
    <property type="molecule type" value="Genomic_DNA"/>
</dbReference>
<dbReference type="InterPro" id="IPR029052">
    <property type="entry name" value="Metallo-depent_PP-like"/>
</dbReference>
<evidence type="ECO:0000313" key="4">
    <source>
        <dbReference type="Proteomes" id="UP000270616"/>
    </source>
</evidence>
<evidence type="ECO:0000313" key="3">
    <source>
        <dbReference type="EMBL" id="ROZ62856.1"/>
    </source>
</evidence>
<proteinExistence type="predicted"/>
<evidence type="ECO:0000259" key="2">
    <source>
        <dbReference type="Pfam" id="PF00149"/>
    </source>
</evidence>
<name>A0A3N3ZPF2_9MICC</name>
<dbReference type="SUPFAM" id="SSF56300">
    <property type="entry name" value="Metallo-dependent phosphatases"/>
    <property type="match status" value="1"/>
</dbReference>
<dbReference type="Gene3D" id="3.60.21.10">
    <property type="match status" value="1"/>
</dbReference>
<protein>
    <recommendedName>
        <fullName evidence="2">Calcineurin-like phosphoesterase domain-containing protein</fullName>
    </recommendedName>
</protein>
<dbReference type="PANTHER" id="PTHR43143:SF5">
    <property type="entry name" value="SECRETED PROTEIN"/>
    <property type="match status" value="1"/>
</dbReference>
<organism evidence="3 4">
    <name type="scientific">Kocuria soli</name>
    <dbReference type="NCBI Taxonomy" id="2485125"/>
    <lineage>
        <taxon>Bacteria</taxon>
        <taxon>Bacillati</taxon>
        <taxon>Actinomycetota</taxon>
        <taxon>Actinomycetes</taxon>
        <taxon>Micrococcales</taxon>
        <taxon>Micrococcaceae</taxon>
        <taxon>Kocuria</taxon>
    </lineage>
</organism>
<dbReference type="RefSeq" id="WP_123825417.1">
    <property type="nucleotide sequence ID" value="NZ_RKMF01000010.1"/>
</dbReference>
<gene>
    <name evidence="3" type="ORF">EDL96_08775</name>
</gene>
<dbReference type="PANTHER" id="PTHR43143">
    <property type="entry name" value="METALLOPHOSPHOESTERASE, CALCINEURIN SUPERFAMILY"/>
    <property type="match status" value="1"/>
</dbReference>
<dbReference type="GO" id="GO:0016787">
    <property type="term" value="F:hydrolase activity"/>
    <property type="evidence" value="ECO:0007669"/>
    <property type="project" value="InterPro"/>
</dbReference>
<dbReference type="Pfam" id="PF00149">
    <property type="entry name" value="Metallophos"/>
    <property type="match status" value="1"/>
</dbReference>
<evidence type="ECO:0000256" key="1">
    <source>
        <dbReference type="SAM" id="MobiDB-lite"/>
    </source>
</evidence>
<comment type="caution">
    <text evidence="3">The sequence shown here is derived from an EMBL/GenBank/DDBJ whole genome shotgun (WGS) entry which is preliminary data.</text>
</comment>
<reference evidence="3 4" key="1">
    <citation type="submission" date="2018-10" db="EMBL/GenBank/DDBJ databases">
        <title>Kocuria sp. M5W7-7, whole genome shotgun sequence.</title>
        <authorList>
            <person name="Tuo L."/>
        </authorList>
    </citation>
    <scope>NUCLEOTIDE SEQUENCE [LARGE SCALE GENOMIC DNA]</scope>
    <source>
        <strain evidence="3 4">M5W7-7</strain>
    </source>
</reference>
<dbReference type="AlphaFoldDB" id="A0A3N3ZPF2"/>
<dbReference type="OrthoDB" id="9772095at2"/>